<dbReference type="CDD" id="cd08771">
    <property type="entry name" value="DLP_1"/>
    <property type="match status" value="1"/>
</dbReference>
<evidence type="ECO:0000256" key="1">
    <source>
        <dbReference type="ARBA" id="ARBA00022741"/>
    </source>
</evidence>
<comment type="caution">
    <text evidence="6">The sequence shown here is derived from an EMBL/GenBank/DDBJ whole genome shotgun (WGS) entry which is preliminary data.</text>
</comment>
<dbReference type="SUPFAM" id="SSF52540">
    <property type="entry name" value="P-loop containing nucleoside triphosphate hydrolases"/>
    <property type="match status" value="1"/>
</dbReference>
<dbReference type="EMBL" id="JBBPBF010000013">
    <property type="protein sequence ID" value="KAK7611440.1"/>
    <property type="molecule type" value="Genomic_DNA"/>
</dbReference>
<evidence type="ECO:0000259" key="5">
    <source>
        <dbReference type="PROSITE" id="PS51718"/>
    </source>
</evidence>
<dbReference type="InterPro" id="IPR030381">
    <property type="entry name" value="G_DYNAMIN_dom"/>
</dbReference>
<keyword evidence="1" id="KW-0547">Nucleotide-binding</keyword>
<dbReference type="InterPro" id="IPR045063">
    <property type="entry name" value="Dynamin_N"/>
</dbReference>
<dbReference type="PRINTS" id="PR00195">
    <property type="entry name" value="DYNAMIN"/>
</dbReference>
<keyword evidence="2" id="KW-0342">GTP-binding</keyword>
<dbReference type="PANTHER" id="PTHR11566:SF215">
    <property type="entry name" value="DYNAMIN GTPASE"/>
    <property type="match status" value="1"/>
</dbReference>
<keyword evidence="6" id="KW-0378">Hydrolase</keyword>
<organism evidence="6 7">
    <name type="scientific">Phyllosticta paracitricarpa</name>
    <dbReference type="NCBI Taxonomy" id="2016321"/>
    <lineage>
        <taxon>Eukaryota</taxon>
        <taxon>Fungi</taxon>
        <taxon>Dikarya</taxon>
        <taxon>Ascomycota</taxon>
        <taxon>Pezizomycotina</taxon>
        <taxon>Dothideomycetes</taxon>
        <taxon>Dothideomycetes incertae sedis</taxon>
        <taxon>Botryosphaeriales</taxon>
        <taxon>Phyllostictaceae</taxon>
        <taxon>Phyllosticta</taxon>
    </lineage>
</organism>
<proteinExistence type="predicted"/>
<dbReference type="Pfam" id="PF00350">
    <property type="entry name" value="Dynamin_N"/>
    <property type="match status" value="1"/>
</dbReference>
<dbReference type="Proteomes" id="UP001367316">
    <property type="component" value="Unassembled WGS sequence"/>
</dbReference>
<keyword evidence="7" id="KW-1185">Reference proteome</keyword>
<sequence length="774" mass="86107">MVKSGSLANPVILEKIDKLFSCNIGNYIDLPQIVVIGDQSSGKSSVLESLTDLPFPKDSGLCTRFATQITFRRDAVQRISVEIVPGKDCDPEHAEKVRSWKEDIKRLDQATFESIMHEVHAQMGLSKESGTKLKDGQKIFTEDVLSIHVAGPDQEHFSVIDVPGVFKNPQAPVTELDMKMVERMVLEYMKNSRSVLLAVIPANVDIATQSILQTAKSVDPEGKRTLGVLTKPDLVDKGAESSVIDLVEGRKHKLSLGWSILKNPGQAQAGDRSTNRRKLEEEFFAATAPWNKLPMYKVGVDALRIRLQEILEAHIRHEFPKVKVELQKRLKDCKAELDSLGPRRATVEEQRAFLIDMATQFQYVAQAAVNATYNGDDLFSKYPNLKLATTVRNRNDAFSKNFGDYGHTYSFSLDPADESERTNPPQNPTASNGNGPFHAPPLPVTNGFGSGGLFNSATKPQASTNGATSLAPTKPFVFGSSEKLKLCPTRQHKTPDEIDDLLYEKQKLGWPKPTRIAEWMKNIYKSSRGFEMGTFNPSVLATTMKAQSENWSALVFGYISDIIAVTHDFVKTLLTVVCPDAKLRGNLLAALMDQLAERYKKALWQAEFILEVERFGVPETGNHYFNDNLEKRRSKRMRMTVADKAIQMSPQFGNSSTPGSGDKVVRLDDLGKSHPMSNTDHIVQDLQDILAAYYKVALKRIVDNVCMQAASYHLVSGPSTPLKLFSPALVGRLTAGELEEIAGEDPSQKRRREQLQKEYEDLEKGKKILLQATA</sequence>
<reference evidence="6 7" key="1">
    <citation type="submission" date="2024-04" db="EMBL/GenBank/DDBJ databases">
        <title>Phyllosticta paracitricarpa is synonymous to the EU quarantine fungus P. citricarpa based on phylogenomic analyses.</title>
        <authorList>
            <consortium name="Lawrence Berkeley National Laboratory"/>
            <person name="Van ingen-buijs V.A."/>
            <person name="Van westerhoven A.C."/>
            <person name="Haridas S."/>
            <person name="Skiadas P."/>
            <person name="Martin F."/>
            <person name="Groenewald J.Z."/>
            <person name="Crous P.W."/>
            <person name="Seidl M.F."/>
        </authorList>
    </citation>
    <scope>NUCLEOTIDE SEQUENCE [LARGE SCALE GENOMIC DNA]</scope>
    <source>
        <strain evidence="6 7">CBS 141358</strain>
    </source>
</reference>
<dbReference type="InterPro" id="IPR027417">
    <property type="entry name" value="P-loop_NTPase"/>
</dbReference>
<feature type="region of interest" description="Disordered" evidence="3">
    <location>
        <begin position="413"/>
        <end position="470"/>
    </location>
</feature>
<evidence type="ECO:0000259" key="4">
    <source>
        <dbReference type="PROSITE" id="PS51388"/>
    </source>
</evidence>
<dbReference type="PROSITE" id="PS51388">
    <property type="entry name" value="GED"/>
    <property type="match status" value="1"/>
</dbReference>
<dbReference type="GO" id="GO:0016787">
    <property type="term" value="F:hydrolase activity"/>
    <property type="evidence" value="ECO:0007669"/>
    <property type="project" value="UniProtKB-KW"/>
</dbReference>
<name>A0ABR1NAU1_9PEZI</name>
<dbReference type="InterPro" id="IPR022812">
    <property type="entry name" value="Dynamin"/>
</dbReference>
<feature type="domain" description="GED" evidence="4">
    <location>
        <begin position="683"/>
        <end position="774"/>
    </location>
</feature>
<dbReference type="InterPro" id="IPR020850">
    <property type="entry name" value="GED_dom"/>
</dbReference>
<dbReference type="Pfam" id="PF01031">
    <property type="entry name" value="Dynamin_M"/>
    <property type="match status" value="1"/>
</dbReference>
<dbReference type="PROSITE" id="PS51718">
    <property type="entry name" value="G_DYNAMIN_2"/>
    <property type="match status" value="1"/>
</dbReference>
<feature type="compositionally biased region" description="Polar residues" evidence="3">
    <location>
        <begin position="422"/>
        <end position="434"/>
    </location>
</feature>
<evidence type="ECO:0000256" key="2">
    <source>
        <dbReference type="ARBA" id="ARBA00023134"/>
    </source>
</evidence>
<feature type="domain" description="Dynamin-type G" evidence="5">
    <location>
        <begin position="27"/>
        <end position="320"/>
    </location>
</feature>
<gene>
    <name evidence="6" type="ORF">JOL62DRAFT_611365</name>
</gene>
<accession>A0ABR1NAU1</accession>
<protein>
    <submittedName>
        <fullName evidence="6">P-loop containing nucleoside triphosphate hydrolase protein</fullName>
    </submittedName>
</protein>
<feature type="compositionally biased region" description="Polar residues" evidence="3">
    <location>
        <begin position="453"/>
        <end position="470"/>
    </location>
</feature>
<evidence type="ECO:0000256" key="3">
    <source>
        <dbReference type="SAM" id="MobiDB-lite"/>
    </source>
</evidence>
<dbReference type="SMART" id="SM00053">
    <property type="entry name" value="DYNc"/>
    <property type="match status" value="1"/>
</dbReference>
<dbReference type="PANTHER" id="PTHR11566">
    <property type="entry name" value="DYNAMIN"/>
    <property type="match status" value="1"/>
</dbReference>
<dbReference type="InterPro" id="IPR001401">
    <property type="entry name" value="Dynamin_GTPase"/>
</dbReference>
<evidence type="ECO:0000313" key="6">
    <source>
        <dbReference type="EMBL" id="KAK7611440.1"/>
    </source>
</evidence>
<dbReference type="InterPro" id="IPR000375">
    <property type="entry name" value="Dynamin_stalk"/>
</dbReference>
<dbReference type="Gene3D" id="3.40.50.300">
    <property type="entry name" value="P-loop containing nucleotide triphosphate hydrolases"/>
    <property type="match status" value="1"/>
</dbReference>
<evidence type="ECO:0000313" key="7">
    <source>
        <dbReference type="Proteomes" id="UP001367316"/>
    </source>
</evidence>